<organism evidence="2 3">
    <name type="scientific">Candidatus Giovannonibacteria bacterium RIFCSPHIGHO2_02_43_16</name>
    <dbReference type="NCBI Taxonomy" id="1798331"/>
    <lineage>
        <taxon>Bacteria</taxon>
        <taxon>Candidatus Giovannoniibacteriota</taxon>
    </lineage>
</organism>
<dbReference type="AlphaFoldDB" id="A0A1F5WCX8"/>
<evidence type="ECO:0000313" key="2">
    <source>
        <dbReference type="EMBL" id="OGF73473.1"/>
    </source>
</evidence>
<reference evidence="2 3" key="1">
    <citation type="journal article" date="2016" name="Nat. Commun.">
        <title>Thousands of microbial genomes shed light on interconnected biogeochemical processes in an aquifer system.</title>
        <authorList>
            <person name="Anantharaman K."/>
            <person name="Brown C.T."/>
            <person name="Hug L.A."/>
            <person name="Sharon I."/>
            <person name="Castelle C.J."/>
            <person name="Probst A.J."/>
            <person name="Thomas B.C."/>
            <person name="Singh A."/>
            <person name="Wilkins M.J."/>
            <person name="Karaoz U."/>
            <person name="Brodie E.L."/>
            <person name="Williams K.H."/>
            <person name="Hubbard S.S."/>
            <person name="Banfield J.F."/>
        </authorList>
    </citation>
    <scope>NUCLEOTIDE SEQUENCE [LARGE SCALE GENOMIC DNA]</scope>
</reference>
<dbReference type="Proteomes" id="UP000178276">
    <property type="component" value="Unassembled WGS sequence"/>
</dbReference>
<protein>
    <submittedName>
        <fullName evidence="2">Uncharacterized protein</fullName>
    </submittedName>
</protein>
<dbReference type="EMBL" id="MFHJ01000039">
    <property type="protein sequence ID" value="OGF73473.1"/>
    <property type="molecule type" value="Genomic_DNA"/>
</dbReference>
<comment type="caution">
    <text evidence="2">The sequence shown here is derived from an EMBL/GenBank/DDBJ whole genome shotgun (WGS) entry which is preliminary data.</text>
</comment>
<evidence type="ECO:0000313" key="3">
    <source>
        <dbReference type="Proteomes" id="UP000178276"/>
    </source>
</evidence>
<sequence length="280" mass="31818">MSAGRRNKFMRASKLLAVPSNIEGSETTLSFIPKKGRIRLIDTNLRAAIKPLSPECNMFSMVIKRGERGLVALTVTRPRKDWDETFPFIFEVSFGERDKEPKIDLNKIWIPSSERVGEIVYTNQGYFLQIMTADGKFFSNCDKPDRGATVMKPGLLCRFLLGLSPIDEVERAAIEHSVEESAREQLAKAKAKIEGNDREYWDAITAATEKYNKVAKENKLLQERIEARDLELSRLRPSHKAAVDLANALSKDWQWCLRTETVVALANFGRIIGIDFSRHK</sequence>
<keyword evidence="1" id="KW-0175">Coiled coil</keyword>
<evidence type="ECO:0000256" key="1">
    <source>
        <dbReference type="SAM" id="Coils"/>
    </source>
</evidence>
<name>A0A1F5WCX8_9BACT</name>
<accession>A0A1F5WCX8</accession>
<gene>
    <name evidence="2" type="ORF">A2W57_02790</name>
</gene>
<feature type="coiled-coil region" evidence="1">
    <location>
        <begin position="179"/>
        <end position="224"/>
    </location>
</feature>
<proteinExistence type="predicted"/>
<dbReference type="STRING" id="1798331.A2W57_02790"/>